<dbReference type="AlphaFoldDB" id="A0A4R6Q4F7"/>
<keyword evidence="2" id="KW-0680">Restriction system</keyword>
<evidence type="ECO:0000259" key="4">
    <source>
        <dbReference type="Pfam" id="PF01420"/>
    </source>
</evidence>
<organism evidence="5 6">
    <name type="scientific">Aminicella lysinilytica</name>
    <dbReference type="NCBI Taxonomy" id="433323"/>
    <lineage>
        <taxon>Bacteria</taxon>
        <taxon>Bacillati</taxon>
        <taxon>Bacillota</taxon>
        <taxon>Clostridia</taxon>
        <taxon>Peptostreptococcales</taxon>
        <taxon>Anaerovoracaceae</taxon>
        <taxon>Aminicella</taxon>
    </lineage>
</organism>
<reference evidence="5 6" key="1">
    <citation type="submission" date="2019-03" db="EMBL/GenBank/DDBJ databases">
        <title>Genomic Encyclopedia of Type Strains, Phase IV (KMG-IV): sequencing the most valuable type-strain genomes for metagenomic binning, comparative biology and taxonomic classification.</title>
        <authorList>
            <person name="Goeker M."/>
        </authorList>
    </citation>
    <scope>NUCLEOTIDE SEQUENCE [LARGE SCALE GENOMIC DNA]</scope>
    <source>
        <strain evidence="5 6">DSM 28287</strain>
    </source>
</reference>
<keyword evidence="5" id="KW-0378">Hydrolase</keyword>
<keyword evidence="3" id="KW-0238">DNA-binding</keyword>
<dbReference type="GO" id="GO:0009307">
    <property type="term" value="P:DNA restriction-modification system"/>
    <property type="evidence" value="ECO:0007669"/>
    <property type="project" value="UniProtKB-KW"/>
</dbReference>
<evidence type="ECO:0000256" key="2">
    <source>
        <dbReference type="ARBA" id="ARBA00022747"/>
    </source>
</evidence>
<dbReference type="SUPFAM" id="SSF116734">
    <property type="entry name" value="DNA methylase specificity domain"/>
    <property type="match status" value="2"/>
</dbReference>
<dbReference type="PANTHER" id="PTHR30408:SF12">
    <property type="entry name" value="TYPE I RESTRICTION ENZYME MJAVIII SPECIFICITY SUBUNIT"/>
    <property type="match status" value="1"/>
</dbReference>
<comment type="similarity">
    <text evidence="1">Belongs to the type-I restriction system S methylase family.</text>
</comment>
<dbReference type="PANTHER" id="PTHR30408">
    <property type="entry name" value="TYPE-1 RESTRICTION ENZYME ECOKI SPECIFICITY PROTEIN"/>
    <property type="match status" value="1"/>
</dbReference>
<sequence length="363" mass="41859">MINSRDRVFCPLSDYIIEYTDRNVANEYKPVAVGRYGIRTRESIYSKELAKNYEKNKLIYKDTLTVGMGSKQVDIGILSDDVTYSVSPAYHTYRITGINCDYLRYCLRCRNSDMFARYVKRGSRQGKSIDLKRWIQYVIPVYSDMMQHEIVKRLDKAESLIALRNSELKELDELIKARFVEMFGNPVTNEKGWPTKTLEKLCNSIVDCPHSTPNYTFENTGYMCIRTSIVKENCIRWNEIEYISEEEFRRRIQRKRPEKGDIVYTREGAILGIAAIIDKDCNVALGQRSMLLSPNEHQCSSVFLSVAMNFKSFLRTALRSMSGSASPHINVGDIKSFVIIVPPIEMQNEFEAFVNQVDKSKVA</sequence>
<name>A0A4R6Q4F7_9FIRM</name>
<dbReference type="InterPro" id="IPR044946">
    <property type="entry name" value="Restrct_endonuc_typeI_TRD_sf"/>
</dbReference>
<keyword evidence="5" id="KW-0540">Nuclease</keyword>
<evidence type="ECO:0000313" key="5">
    <source>
        <dbReference type="EMBL" id="TDP56363.1"/>
    </source>
</evidence>
<keyword evidence="6" id="KW-1185">Reference proteome</keyword>
<dbReference type="OrthoDB" id="9811611at2"/>
<evidence type="ECO:0000256" key="1">
    <source>
        <dbReference type="ARBA" id="ARBA00010923"/>
    </source>
</evidence>
<dbReference type="RefSeq" id="WP_133528415.1">
    <property type="nucleotide sequence ID" value="NZ_SNXO01000016.1"/>
</dbReference>
<comment type="caution">
    <text evidence="5">The sequence shown here is derived from an EMBL/GenBank/DDBJ whole genome shotgun (WGS) entry which is preliminary data.</text>
</comment>
<evidence type="ECO:0000313" key="6">
    <source>
        <dbReference type="Proteomes" id="UP000295500"/>
    </source>
</evidence>
<dbReference type="InterPro" id="IPR052021">
    <property type="entry name" value="Type-I_RS_S_subunit"/>
</dbReference>
<evidence type="ECO:0000256" key="3">
    <source>
        <dbReference type="ARBA" id="ARBA00023125"/>
    </source>
</evidence>
<dbReference type="GO" id="GO:0003677">
    <property type="term" value="F:DNA binding"/>
    <property type="evidence" value="ECO:0007669"/>
    <property type="project" value="UniProtKB-KW"/>
</dbReference>
<proteinExistence type="inferred from homology"/>
<dbReference type="Gene3D" id="3.90.220.20">
    <property type="entry name" value="DNA methylase specificity domains"/>
    <property type="match status" value="2"/>
</dbReference>
<dbReference type="Pfam" id="PF01420">
    <property type="entry name" value="Methylase_S"/>
    <property type="match status" value="1"/>
</dbReference>
<dbReference type="InterPro" id="IPR000055">
    <property type="entry name" value="Restrct_endonuc_typeI_TRD"/>
</dbReference>
<gene>
    <name evidence="5" type="ORF">EV211_11626</name>
</gene>
<dbReference type="EMBL" id="SNXO01000016">
    <property type="protein sequence ID" value="TDP56363.1"/>
    <property type="molecule type" value="Genomic_DNA"/>
</dbReference>
<protein>
    <submittedName>
        <fullName evidence="5">Restriction endonuclease S subunit</fullName>
    </submittedName>
</protein>
<accession>A0A4R6Q4F7</accession>
<feature type="domain" description="Type I restriction modification DNA specificity" evidence="4">
    <location>
        <begin position="191"/>
        <end position="359"/>
    </location>
</feature>
<keyword evidence="5" id="KW-0255">Endonuclease</keyword>
<dbReference type="GO" id="GO:0004519">
    <property type="term" value="F:endonuclease activity"/>
    <property type="evidence" value="ECO:0007669"/>
    <property type="project" value="UniProtKB-KW"/>
</dbReference>
<dbReference type="Proteomes" id="UP000295500">
    <property type="component" value="Unassembled WGS sequence"/>
</dbReference>